<dbReference type="Proteomes" id="UP000218765">
    <property type="component" value="Chromosome"/>
</dbReference>
<evidence type="ECO:0000313" key="2">
    <source>
        <dbReference type="EMBL" id="BAZ93782.1"/>
    </source>
</evidence>
<accession>A0A1Z4VQU7</accession>
<dbReference type="Pfam" id="PF00149">
    <property type="entry name" value="Metallophos"/>
    <property type="match status" value="1"/>
</dbReference>
<organism evidence="2 3">
    <name type="scientific">Thiohalobacter thiocyanaticus</name>
    <dbReference type="NCBI Taxonomy" id="585455"/>
    <lineage>
        <taxon>Bacteria</taxon>
        <taxon>Pseudomonadati</taxon>
        <taxon>Pseudomonadota</taxon>
        <taxon>Gammaproteobacteria</taxon>
        <taxon>Thiohalobacterales</taxon>
        <taxon>Thiohalobacteraceae</taxon>
        <taxon>Thiohalobacter</taxon>
    </lineage>
</organism>
<evidence type="ECO:0000259" key="1">
    <source>
        <dbReference type="Pfam" id="PF00149"/>
    </source>
</evidence>
<dbReference type="Gene3D" id="3.60.21.10">
    <property type="match status" value="1"/>
</dbReference>
<dbReference type="OrthoDB" id="356681at2"/>
<sequence length="259" mass="29025">MKIQYASDLHLEFGGRKGELLLARTDADVIILAGDISTGVQGILWAGELARERGVPVIYVPGNHEFYGRVHEYALKEMRDAAKEQGVHLLDCDELILDGARYLGATLWTDYRADPEIRQGLAMQECEDMMNDHRRIRTRIGNRYRKFLPKDAADLHIRAREWLAEKLAEPHPGNTVVITHHGPAPACQCPEYPVDALSGAYWSDLTDLFNPQAAQLWIYGHTHGNVDTWVNGVRLVSNQPGYPGETPSGKYNPGRMVAL</sequence>
<dbReference type="AlphaFoldDB" id="A0A1Z4VQU7"/>
<name>A0A1Z4VQU7_9GAMM</name>
<feature type="domain" description="Calcineurin-like phosphoesterase" evidence="1">
    <location>
        <begin position="7"/>
        <end position="224"/>
    </location>
</feature>
<dbReference type="InterPro" id="IPR004843">
    <property type="entry name" value="Calcineurin-like_PHP"/>
</dbReference>
<evidence type="ECO:0000313" key="3">
    <source>
        <dbReference type="Proteomes" id="UP000218765"/>
    </source>
</evidence>
<dbReference type="SUPFAM" id="SSF56300">
    <property type="entry name" value="Metallo-dependent phosphatases"/>
    <property type="match status" value="1"/>
</dbReference>
<gene>
    <name evidence="2" type="ORF">FOKN1_1384</name>
</gene>
<dbReference type="PANTHER" id="PTHR37844">
    <property type="entry name" value="SER/THR PROTEIN PHOSPHATASE SUPERFAMILY (AFU_ORTHOLOGUE AFUA_1G14840)"/>
    <property type="match status" value="1"/>
</dbReference>
<keyword evidence="3" id="KW-1185">Reference proteome</keyword>
<dbReference type="EMBL" id="AP018052">
    <property type="protein sequence ID" value="BAZ93782.1"/>
    <property type="molecule type" value="Genomic_DNA"/>
</dbReference>
<protein>
    <submittedName>
        <fullName evidence="2">Phosphoesterase</fullName>
    </submittedName>
</protein>
<dbReference type="PANTHER" id="PTHR37844:SF2">
    <property type="entry name" value="SER_THR PROTEIN PHOSPHATASE SUPERFAMILY (AFU_ORTHOLOGUE AFUA_1G14840)"/>
    <property type="match status" value="1"/>
</dbReference>
<reference evidence="2 3" key="1">
    <citation type="submission" date="2017-05" db="EMBL/GenBank/DDBJ databases">
        <title>Thiocyanate degradation by Thiohalobacter thiocyanaticus FOKN1.</title>
        <authorList>
            <person name="Oshiki M."/>
            <person name="Fukushima T."/>
            <person name="Kawano S."/>
            <person name="Nakagawa J."/>
        </authorList>
    </citation>
    <scope>NUCLEOTIDE SEQUENCE [LARGE SCALE GENOMIC DNA]</scope>
    <source>
        <strain evidence="2 3">FOKN1</strain>
    </source>
</reference>
<dbReference type="GO" id="GO:0016787">
    <property type="term" value="F:hydrolase activity"/>
    <property type="evidence" value="ECO:0007669"/>
    <property type="project" value="InterPro"/>
</dbReference>
<proteinExistence type="predicted"/>
<dbReference type="RefSeq" id="WP_096365943.1">
    <property type="nucleotide sequence ID" value="NZ_AP018052.1"/>
</dbReference>
<dbReference type="KEGG" id="ttc:FOKN1_1384"/>
<dbReference type="InterPro" id="IPR029052">
    <property type="entry name" value="Metallo-depent_PP-like"/>
</dbReference>